<feature type="transmembrane region" description="Helical" evidence="6">
    <location>
        <begin position="512"/>
        <end position="532"/>
    </location>
</feature>
<dbReference type="GO" id="GO:0005886">
    <property type="term" value="C:plasma membrane"/>
    <property type="evidence" value="ECO:0007669"/>
    <property type="project" value="UniProtKB-SubCell"/>
</dbReference>
<evidence type="ECO:0000313" key="8">
    <source>
        <dbReference type="Proteomes" id="UP000008701"/>
    </source>
</evidence>
<gene>
    <name evidence="7" type="ordered locus">Cpha266_0889</name>
</gene>
<evidence type="ECO:0000313" key="7">
    <source>
        <dbReference type="EMBL" id="ABL64937.1"/>
    </source>
</evidence>
<keyword evidence="3 6" id="KW-0812">Transmembrane</keyword>
<comment type="subcellular location">
    <subcellularLocation>
        <location evidence="1">Cell membrane</location>
        <topology evidence="1">Multi-pass membrane protein</topology>
    </subcellularLocation>
</comment>
<evidence type="ECO:0000256" key="3">
    <source>
        <dbReference type="ARBA" id="ARBA00022692"/>
    </source>
</evidence>
<keyword evidence="5 6" id="KW-0472">Membrane</keyword>
<feature type="transmembrane region" description="Helical" evidence="6">
    <location>
        <begin position="418"/>
        <end position="441"/>
    </location>
</feature>
<dbReference type="STRING" id="290317.Cpha266_0889"/>
<dbReference type="PANTHER" id="PTHR30250:SF11">
    <property type="entry name" value="O-ANTIGEN TRANSPORTER-RELATED"/>
    <property type="match status" value="1"/>
</dbReference>
<feature type="transmembrane region" description="Helical" evidence="6">
    <location>
        <begin position="379"/>
        <end position="406"/>
    </location>
</feature>
<protein>
    <submittedName>
        <fullName evidence="7">Polysaccharide biosynthesis protein</fullName>
    </submittedName>
</protein>
<feature type="transmembrane region" description="Helical" evidence="6">
    <location>
        <begin position="338"/>
        <end position="359"/>
    </location>
</feature>
<dbReference type="HOGENOM" id="CLU_492321_0_0_10"/>
<dbReference type="Proteomes" id="UP000008701">
    <property type="component" value="Chromosome"/>
</dbReference>
<dbReference type="AlphaFoldDB" id="A1BEW0"/>
<reference evidence="7 8" key="1">
    <citation type="submission" date="2006-12" db="EMBL/GenBank/DDBJ databases">
        <title>Complete sequence of Chlorobium phaeobacteroides DSM 266.</title>
        <authorList>
            <consortium name="US DOE Joint Genome Institute"/>
            <person name="Copeland A."/>
            <person name="Lucas S."/>
            <person name="Lapidus A."/>
            <person name="Barry K."/>
            <person name="Detter J.C."/>
            <person name="Glavina del Rio T."/>
            <person name="Hammon N."/>
            <person name="Israni S."/>
            <person name="Pitluck S."/>
            <person name="Goltsman E."/>
            <person name="Schmutz J."/>
            <person name="Larimer F."/>
            <person name="Land M."/>
            <person name="Hauser L."/>
            <person name="Mikhailova N."/>
            <person name="Li T."/>
            <person name="Overmann J."/>
            <person name="Bryant D.A."/>
            <person name="Richardson P."/>
        </authorList>
    </citation>
    <scope>NUCLEOTIDE SEQUENCE [LARGE SCALE GENOMIC DNA]</scope>
    <source>
        <strain evidence="7 8">DSM 266</strain>
    </source>
</reference>
<dbReference type="EMBL" id="CP000492">
    <property type="protein sequence ID" value="ABL64937.1"/>
    <property type="molecule type" value="Genomic_DNA"/>
</dbReference>
<feature type="transmembrane region" description="Helical" evidence="6">
    <location>
        <begin position="93"/>
        <end position="115"/>
    </location>
</feature>
<evidence type="ECO:0000256" key="6">
    <source>
        <dbReference type="SAM" id="Phobius"/>
    </source>
</evidence>
<keyword evidence="2" id="KW-1003">Cell membrane</keyword>
<dbReference type="RefSeq" id="WP_011744764.1">
    <property type="nucleotide sequence ID" value="NC_008639.1"/>
</dbReference>
<evidence type="ECO:0000256" key="4">
    <source>
        <dbReference type="ARBA" id="ARBA00022989"/>
    </source>
</evidence>
<dbReference type="eggNOG" id="COG2244">
    <property type="taxonomic scope" value="Bacteria"/>
</dbReference>
<feature type="transmembrane region" description="Helical" evidence="6">
    <location>
        <begin position="12"/>
        <end position="32"/>
    </location>
</feature>
<name>A1BEW0_CHLPD</name>
<dbReference type="OrthoDB" id="5751261at2"/>
<sequence>MKNQSNAHKKLAGNALSGMVAIVIYMVSRILLTPYILHYLSLTEFGLWSLSFIILSYAGMGGFGVNSTYIRYSARYLADGKQSEISNLLSTGIAYMLSFSLLFCSVLYFLMPFILRQFHIEPSQQELASTIFLGTALVFSLELTLGGLAFIINGMHEFAKEKIISTIAGLFEIVFILLFLALGAGVKGLLYAFALRIVMSTILCWKVARSLLPSLTISWKLVTREHFRHFTGFGGKVQVLGIIGIFLTAMDRMFITAILGLASGGMFELGRKLPSTAGGIANSAFAPFLSTAAHLEGSWAGEMNNTVGDRIKTYLIISIMAILFAIIPVVFLPGFQKYLPISPVFIASAVAMVFFYLFFQLQHEQKKNNFLDNQELKELYLNGIRFTNIISSILFVFLVVMAYPLIDAWVGSKYSEAATIMIFLSAGYAVQQCTGPINMIFRGINKTGKELEYMLVQVLLMLIWIPAATITYSLSGAAAAIALSSITSTLFLFLRSSYIFQVRIWEIIVRSILPSLVSFFPACLIYIITVLFPVTGRIAVIAQILVCGVLYLIMTIALLWGIVLNEDEKKQAIALLPFKKKMDSSQ</sequence>
<evidence type="ECO:0000256" key="2">
    <source>
        <dbReference type="ARBA" id="ARBA00022475"/>
    </source>
</evidence>
<feature type="transmembrane region" description="Helical" evidence="6">
    <location>
        <begin position="453"/>
        <end position="472"/>
    </location>
</feature>
<feature type="transmembrane region" description="Helical" evidence="6">
    <location>
        <begin position="52"/>
        <end position="72"/>
    </location>
</feature>
<evidence type="ECO:0000256" key="5">
    <source>
        <dbReference type="ARBA" id="ARBA00023136"/>
    </source>
</evidence>
<accession>A1BEW0</accession>
<dbReference type="InterPro" id="IPR050833">
    <property type="entry name" value="Poly_Biosynth_Transport"/>
</dbReference>
<dbReference type="KEGG" id="cph:Cpha266_0889"/>
<keyword evidence="8" id="KW-1185">Reference proteome</keyword>
<dbReference type="PANTHER" id="PTHR30250">
    <property type="entry name" value="PST FAMILY PREDICTED COLANIC ACID TRANSPORTER"/>
    <property type="match status" value="1"/>
</dbReference>
<feature type="transmembrane region" description="Helical" evidence="6">
    <location>
        <begin position="313"/>
        <end position="332"/>
    </location>
</feature>
<proteinExistence type="predicted"/>
<keyword evidence="4 6" id="KW-1133">Transmembrane helix</keyword>
<feature type="transmembrane region" description="Helical" evidence="6">
    <location>
        <begin position="538"/>
        <end position="563"/>
    </location>
</feature>
<organism evidence="7 8">
    <name type="scientific">Chlorobium phaeobacteroides (strain DSM 266 / SMG 266 / 2430)</name>
    <dbReference type="NCBI Taxonomy" id="290317"/>
    <lineage>
        <taxon>Bacteria</taxon>
        <taxon>Pseudomonadati</taxon>
        <taxon>Chlorobiota</taxon>
        <taxon>Chlorobiia</taxon>
        <taxon>Chlorobiales</taxon>
        <taxon>Chlorobiaceae</taxon>
        <taxon>Chlorobium/Pelodictyon group</taxon>
        <taxon>Chlorobium</taxon>
    </lineage>
</organism>
<feature type="transmembrane region" description="Helical" evidence="6">
    <location>
        <begin position="478"/>
        <end position="500"/>
    </location>
</feature>
<feature type="transmembrane region" description="Helical" evidence="6">
    <location>
        <begin position="127"/>
        <end position="151"/>
    </location>
</feature>
<evidence type="ECO:0000256" key="1">
    <source>
        <dbReference type="ARBA" id="ARBA00004651"/>
    </source>
</evidence>